<keyword evidence="3" id="KW-0221">Differentiation</keyword>
<dbReference type="PANTHER" id="PTHR33405">
    <property type="entry name" value="PROTEIN FLX-LIKE 2"/>
    <property type="match status" value="1"/>
</dbReference>
<keyword evidence="9" id="KW-1185">Reference proteome</keyword>
<sequence>MASKGRIPPPHHRRSFPGHEPLHPPDPFAQGIRPAPGPFPPFDMLPPREVMEHKLSSQQVEMQRLATENQRLAASHGNLRHELVAAQHELQMLHAHVQSIRAEREQRMKGLSDKTAKMETELKAAEPIKKDLQKARTEAEKLVTDRQELMSKVHQLNQEIQKAHMDAQQVPALMSELEGLRQEQQRCRISYDYEKKLFSDHLESLQVMEKNYMTMAREVEKLHSQLANVAGNNENEATGRAGGQNMYADSYGLHQNQVRQISLYI</sequence>
<evidence type="ECO:0000256" key="1">
    <source>
        <dbReference type="ARBA" id="ARBA00005405"/>
    </source>
</evidence>
<dbReference type="Proteomes" id="UP001154282">
    <property type="component" value="Unassembled WGS sequence"/>
</dbReference>
<feature type="coiled-coil region" evidence="6">
    <location>
        <begin position="132"/>
        <end position="166"/>
    </location>
</feature>
<keyword evidence="4 6" id="KW-0175">Coiled coil</keyword>
<dbReference type="EMBL" id="CAMGYJ010000007">
    <property type="protein sequence ID" value="CAI0451188.1"/>
    <property type="molecule type" value="Genomic_DNA"/>
</dbReference>
<protein>
    <recommendedName>
        <fullName evidence="10">Protein FLX-like 2</fullName>
    </recommendedName>
</protein>
<evidence type="ECO:0008006" key="10">
    <source>
        <dbReference type="Google" id="ProtNLM"/>
    </source>
</evidence>
<keyword evidence="5" id="KW-0287">Flowering</keyword>
<evidence type="ECO:0000256" key="2">
    <source>
        <dbReference type="ARBA" id="ARBA00022473"/>
    </source>
</evidence>
<accession>A0AAV0MY80</accession>
<evidence type="ECO:0000256" key="5">
    <source>
        <dbReference type="ARBA" id="ARBA00023089"/>
    </source>
</evidence>
<gene>
    <name evidence="8" type="ORF">LITE_LOCUS30784</name>
</gene>
<evidence type="ECO:0000256" key="4">
    <source>
        <dbReference type="ARBA" id="ARBA00023054"/>
    </source>
</evidence>
<comment type="caution">
    <text evidence="8">The sequence shown here is derived from an EMBL/GenBank/DDBJ whole genome shotgun (WGS) entry which is preliminary data.</text>
</comment>
<evidence type="ECO:0000313" key="9">
    <source>
        <dbReference type="Proteomes" id="UP001154282"/>
    </source>
</evidence>
<name>A0AAV0MY80_9ROSI</name>
<proteinExistence type="inferred from homology"/>
<organism evidence="8 9">
    <name type="scientific">Linum tenue</name>
    <dbReference type="NCBI Taxonomy" id="586396"/>
    <lineage>
        <taxon>Eukaryota</taxon>
        <taxon>Viridiplantae</taxon>
        <taxon>Streptophyta</taxon>
        <taxon>Embryophyta</taxon>
        <taxon>Tracheophyta</taxon>
        <taxon>Spermatophyta</taxon>
        <taxon>Magnoliopsida</taxon>
        <taxon>eudicotyledons</taxon>
        <taxon>Gunneridae</taxon>
        <taxon>Pentapetalae</taxon>
        <taxon>rosids</taxon>
        <taxon>fabids</taxon>
        <taxon>Malpighiales</taxon>
        <taxon>Linaceae</taxon>
        <taxon>Linum</taxon>
    </lineage>
</organism>
<evidence type="ECO:0000313" key="8">
    <source>
        <dbReference type="EMBL" id="CAI0451188.1"/>
    </source>
</evidence>
<keyword evidence="2" id="KW-0217">Developmental protein</keyword>
<dbReference type="PANTHER" id="PTHR33405:SF4">
    <property type="entry name" value="PROTEIN FLX-LIKE 2"/>
    <property type="match status" value="1"/>
</dbReference>
<dbReference type="AlphaFoldDB" id="A0AAV0MY80"/>
<feature type="region of interest" description="Disordered" evidence="7">
    <location>
        <begin position="1"/>
        <end position="43"/>
    </location>
</feature>
<comment type="similarity">
    <text evidence="1">Belongs to the FLX family.</text>
</comment>
<reference evidence="8" key="1">
    <citation type="submission" date="2022-08" db="EMBL/GenBank/DDBJ databases">
        <authorList>
            <person name="Gutierrez-Valencia J."/>
        </authorList>
    </citation>
    <scope>NUCLEOTIDE SEQUENCE</scope>
</reference>
<dbReference type="GO" id="GO:0030154">
    <property type="term" value="P:cell differentiation"/>
    <property type="evidence" value="ECO:0007669"/>
    <property type="project" value="UniProtKB-KW"/>
</dbReference>
<evidence type="ECO:0000256" key="7">
    <source>
        <dbReference type="SAM" id="MobiDB-lite"/>
    </source>
</evidence>
<evidence type="ECO:0000256" key="6">
    <source>
        <dbReference type="SAM" id="Coils"/>
    </source>
</evidence>
<dbReference type="GO" id="GO:0009908">
    <property type="term" value="P:flower development"/>
    <property type="evidence" value="ECO:0007669"/>
    <property type="project" value="UniProtKB-KW"/>
</dbReference>
<dbReference type="InterPro" id="IPR040353">
    <property type="entry name" value="FLX/FLX-like"/>
</dbReference>
<evidence type="ECO:0000256" key="3">
    <source>
        <dbReference type="ARBA" id="ARBA00022782"/>
    </source>
</evidence>